<dbReference type="AlphaFoldDB" id="A0A6C0ERM2"/>
<dbReference type="Gene3D" id="3.20.20.190">
    <property type="entry name" value="Phosphatidylinositol (PI) phosphodiesterase"/>
    <property type="match status" value="1"/>
</dbReference>
<evidence type="ECO:0000313" key="2">
    <source>
        <dbReference type="EMBL" id="QHT29935.1"/>
    </source>
</evidence>
<dbReference type="GO" id="GO:0006629">
    <property type="term" value="P:lipid metabolic process"/>
    <property type="evidence" value="ECO:0007669"/>
    <property type="project" value="InterPro"/>
</dbReference>
<dbReference type="SUPFAM" id="SSF51695">
    <property type="entry name" value="PLC-like phosphodiesterases"/>
    <property type="match status" value="1"/>
</dbReference>
<dbReference type="Pfam" id="PF00388">
    <property type="entry name" value="PI-PLC-X"/>
    <property type="match status" value="1"/>
</dbReference>
<dbReference type="EMBL" id="MN738888">
    <property type="protein sequence ID" value="QHT29935.1"/>
    <property type="molecule type" value="Genomic_DNA"/>
</dbReference>
<dbReference type="InterPro" id="IPR000909">
    <property type="entry name" value="PLipase_C_PInositol-sp_X_dom"/>
</dbReference>
<name>A0A6C0ERM2_9ZZZZ</name>
<reference evidence="2" key="1">
    <citation type="journal article" date="2020" name="Nature">
        <title>Giant virus diversity and host interactions through global metagenomics.</title>
        <authorList>
            <person name="Schulz F."/>
            <person name="Roux S."/>
            <person name="Paez-Espino D."/>
            <person name="Jungbluth S."/>
            <person name="Walsh D.A."/>
            <person name="Denef V.J."/>
            <person name="McMahon K.D."/>
            <person name="Konstantinidis K.T."/>
            <person name="Eloe-Fadrosh E.A."/>
            <person name="Kyrpides N.C."/>
            <person name="Woyke T."/>
        </authorList>
    </citation>
    <scope>NUCLEOTIDE SEQUENCE</scope>
    <source>
        <strain evidence="2">GVMAG-M-3300009068-25</strain>
    </source>
</reference>
<feature type="domain" description="Phosphatidylinositol-specific phospholipase C X" evidence="1">
    <location>
        <begin position="34"/>
        <end position="136"/>
    </location>
</feature>
<proteinExistence type="predicted"/>
<dbReference type="InterPro" id="IPR017946">
    <property type="entry name" value="PLC-like_Pdiesterase_TIM-brl"/>
</dbReference>
<evidence type="ECO:0000259" key="1">
    <source>
        <dbReference type="Pfam" id="PF00388"/>
    </source>
</evidence>
<protein>
    <recommendedName>
        <fullName evidence="1">Phosphatidylinositol-specific phospholipase C X domain-containing protein</fullName>
    </recommendedName>
</protein>
<accession>A0A6C0ERM2</accession>
<dbReference type="GO" id="GO:0008081">
    <property type="term" value="F:phosphoric diester hydrolase activity"/>
    <property type="evidence" value="ECO:0007669"/>
    <property type="project" value="InterPro"/>
</dbReference>
<organism evidence="2">
    <name type="scientific">viral metagenome</name>
    <dbReference type="NCBI Taxonomy" id="1070528"/>
    <lineage>
        <taxon>unclassified sequences</taxon>
        <taxon>metagenomes</taxon>
        <taxon>organismal metagenomes</taxon>
    </lineage>
</organism>
<sequence>MEVLVLGALMTAGYILYTTEEAMPEQRSETLENYYVQGSTFEDISTALSKGIRLIELHIYSDGQDQPVVALSPRYDGMTARSFESCCVTLVNEAFPSRDPLILSIVPHTDKSFTLNRVAYHLNTTVRKHLVKGSVEGKTLESLGNQLILVSGSEVRGTDLEPMLNLSWNDSHLRRLTYQQAAHPRDESELRTFTEKNIVIVAPDQAFSTFKTLDDVHSYGCQWNLCPGSGSGFIPRG</sequence>